<proteinExistence type="predicted"/>
<evidence type="ECO:0000256" key="3">
    <source>
        <dbReference type="ARBA" id="ARBA00022692"/>
    </source>
</evidence>
<feature type="transmembrane region" description="Helical" evidence="6">
    <location>
        <begin position="315"/>
        <end position="336"/>
    </location>
</feature>
<feature type="transmembrane region" description="Helical" evidence="6">
    <location>
        <begin position="357"/>
        <end position="375"/>
    </location>
</feature>
<feature type="transmembrane region" description="Helical" evidence="6">
    <location>
        <begin position="218"/>
        <end position="237"/>
    </location>
</feature>
<dbReference type="PRINTS" id="PR01035">
    <property type="entry name" value="TCRTETA"/>
</dbReference>
<feature type="transmembrane region" description="Helical" evidence="6">
    <location>
        <begin position="144"/>
        <end position="166"/>
    </location>
</feature>
<dbReference type="InterPro" id="IPR001958">
    <property type="entry name" value="Tet-R_TetA/multi-R_MdtG-like"/>
</dbReference>
<comment type="subcellular location">
    <subcellularLocation>
        <location evidence="1">Membrane</location>
        <topology evidence="1">Multi-pass membrane protein</topology>
    </subcellularLocation>
</comment>
<feature type="transmembrane region" description="Helical" evidence="6">
    <location>
        <begin position="381"/>
        <end position="403"/>
    </location>
</feature>
<keyword evidence="4 6" id="KW-1133">Transmembrane helix</keyword>
<reference evidence="9" key="1">
    <citation type="submission" date="2016-10" db="EMBL/GenBank/DDBJ databases">
        <authorList>
            <person name="Varghese N."/>
            <person name="Submissions S."/>
        </authorList>
    </citation>
    <scope>NUCLEOTIDE SEQUENCE [LARGE SCALE GENOMIC DNA]</scope>
    <source>
        <strain evidence="9">DSM 18130</strain>
    </source>
</reference>
<evidence type="ECO:0000256" key="6">
    <source>
        <dbReference type="SAM" id="Phobius"/>
    </source>
</evidence>
<keyword evidence="2" id="KW-0813">Transport</keyword>
<evidence type="ECO:0000313" key="9">
    <source>
        <dbReference type="Proteomes" id="UP000198836"/>
    </source>
</evidence>
<dbReference type="Pfam" id="PF07690">
    <property type="entry name" value="MFS_1"/>
    <property type="match status" value="1"/>
</dbReference>
<dbReference type="InterPro" id="IPR020846">
    <property type="entry name" value="MFS_dom"/>
</dbReference>
<dbReference type="Proteomes" id="UP000198836">
    <property type="component" value="Unassembled WGS sequence"/>
</dbReference>
<evidence type="ECO:0000256" key="2">
    <source>
        <dbReference type="ARBA" id="ARBA00022448"/>
    </source>
</evidence>
<accession>A0A1I0SE12</accession>
<feature type="domain" description="Major facilitator superfamily (MFS) profile" evidence="7">
    <location>
        <begin position="15"/>
        <end position="410"/>
    </location>
</feature>
<evidence type="ECO:0000256" key="5">
    <source>
        <dbReference type="ARBA" id="ARBA00023136"/>
    </source>
</evidence>
<dbReference type="AlphaFoldDB" id="A0A1I0SE12"/>
<dbReference type="GO" id="GO:0022857">
    <property type="term" value="F:transmembrane transporter activity"/>
    <property type="evidence" value="ECO:0007669"/>
    <property type="project" value="InterPro"/>
</dbReference>
<dbReference type="PROSITE" id="PS50850">
    <property type="entry name" value="MFS"/>
    <property type="match status" value="1"/>
</dbReference>
<sequence length="410" mass="44525">MFFNLLKMANNKKSAMSFIMVTLLIDFTGFGIIIPVLPKLIQDLTGSGFGLAAEYGGWLTLAYASVQFISAPIIGSLSDRYGRRPVLLSSLFGLGIDYIFLAFAPSIIWLFVGRIIAGITGASFTTAQAYIADVSAPEKRAQNFGLVGAAFGVGFILGPVLGGIFSHFGTRVPFMIAAGLSLVNWLYGYFILPESLPVEKRRAFDWKRANPIGSLRSIGKYPALAGLMATLFLLYFSSHSVQSNWTFYTMEKFNWDAAWVGYSLGFVGLVIGIVQGGLIRIILPKIGEKKAVYFGLILYVIGFVAFAFASKGWMMFAFMLPYGLAGIGGPAMQGLISNQVPANAQGEMQGVLTGLQSLAAIFAPWVMTHIFAYFIEGKAPVYFPGAPFILSAVLTLIGLFICLRSLKKYH</sequence>
<feature type="transmembrane region" description="Helical" evidence="6">
    <location>
        <begin position="57"/>
        <end position="74"/>
    </location>
</feature>
<feature type="transmembrane region" description="Helical" evidence="6">
    <location>
        <begin position="291"/>
        <end position="309"/>
    </location>
</feature>
<organism evidence="8 9">
    <name type="scientific">Pedobacter suwonensis</name>
    <dbReference type="NCBI Taxonomy" id="332999"/>
    <lineage>
        <taxon>Bacteria</taxon>
        <taxon>Pseudomonadati</taxon>
        <taxon>Bacteroidota</taxon>
        <taxon>Sphingobacteriia</taxon>
        <taxon>Sphingobacteriales</taxon>
        <taxon>Sphingobacteriaceae</taxon>
        <taxon>Pedobacter</taxon>
    </lineage>
</organism>
<keyword evidence="3 6" id="KW-0812">Transmembrane</keyword>
<evidence type="ECO:0000256" key="4">
    <source>
        <dbReference type="ARBA" id="ARBA00022989"/>
    </source>
</evidence>
<feature type="transmembrane region" description="Helical" evidence="6">
    <location>
        <begin position="86"/>
        <end position="109"/>
    </location>
</feature>
<protein>
    <submittedName>
        <fullName evidence="8">MFS transporter, DHA1 family, tetracycline resistance protein</fullName>
    </submittedName>
</protein>
<dbReference type="PANTHER" id="PTHR23504:SF15">
    <property type="entry name" value="MAJOR FACILITATOR SUPERFAMILY (MFS) PROFILE DOMAIN-CONTAINING PROTEIN"/>
    <property type="match status" value="1"/>
</dbReference>
<evidence type="ECO:0000256" key="1">
    <source>
        <dbReference type="ARBA" id="ARBA00004141"/>
    </source>
</evidence>
<dbReference type="CDD" id="cd17388">
    <property type="entry name" value="MFS_TetA"/>
    <property type="match status" value="1"/>
</dbReference>
<gene>
    <name evidence="8" type="ORF">SAMN04488511_10110</name>
</gene>
<dbReference type="Gene3D" id="1.20.1250.20">
    <property type="entry name" value="MFS general substrate transporter like domains"/>
    <property type="match status" value="1"/>
</dbReference>
<dbReference type="InterPro" id="IPR011701">
    <property type="entry name" value="MFS"/>
</dbReference>
<keyword evidence="9" id="KW-1185">Reference proteome</keyword>
<dbReference type="InterPro" id="IPR036259">
    <property type="entry name" value="MFS_trans_sf"/>
</dbReference>
<dbReference type="SUPFAM" id="SSF103473">
    <property type="entry name" value="MFS general substrate transporter"/>
    <property type="match status" value="1"/>
</dbReference>
<dbReference type="PANTHER" id="PTHR23504">
    <property type="entry name" value="MAJOR FACILITATOR SUPERFAMILY DOMAIN-CONTAINING PROTEIN 10"/>
    <property type="match status" value="1"/>
</dbReference>
<dbReference type="STRING" id="332999.SAMN04488511_10110"/>
<feature type="transmembrane region" description="Helical" evidence="6">
    <location>
        <begin position="257"/>
        <end position="279"/>
    </location>
</feature>
<dbReference type="GO" id="GO:0016020">
    <property type="term" value="C:membrane"/>
    <property type="evidence" value="ECO:0007669"/>
    <property type="project" value="UniProtKB-SubCell"/>
</dbReference>
<keyword evidence="5 6" id="KW-0472">Membrane</keyword>
<feature type="transmembrane region" description="Helical" evidence="6">
    <location>
        <begin position="172"/>
        <end position="192"/>
    </location>
</feature>
<name>A0A1I0SE12_9SPHI</name>
<evidence type="ECO:0000259" key="7">
    <source>
        <dbReference type="PROSITE" id="PS50850"/>
    </source>
</evidence>
<dbReference type="EMBL" id="FOJM01000001">
    <property type="protein sequence ID" value="SFA37784.1"/>
    <property type="molecule type" value="Genomic_DNA"/>
</dbReference>
<feature type="transmembrane region" description="Helical" evidence="6">
    <location>
        <begin position="15"/>
        <end position="37"/>
    </location>
</feature>
<evidence type="ECO:0000313" key="8">
    <source>
        <dbReference type="EMBL" id="SFA37784.1"/>
    </source>
</evidence>